<gene>
    <name evidence="1" type="ORF">RCOM_1144380</name>
</gene>
<reference evidence="2" key="1">
    <citation type="journal article" date="2010" name="Nat. Biotechnol.">
        <title>Draft genome sequence of the oilseed species Ricinus communis.</title>
        <authorList>
            <person name="Chan A.P."/>
            <person name="Crabtree J."/>
            <person name="Zhao Q."/>
            <person name="Lorenzi H."/>
            <person name="Orvis J."/>
            <person name="Puiu D."/>
            <person name="Melake-Berhan A."/>
            <person name="Jones K.M."/>
            <person name="Redman J."/>
            <person name="Chen G."/>
            <person name="Cahoon E.B."/>
            <person name="Gedil M."/>
            <person name="Stanke M."/>
            <person name="Haas B.J."/>
            <person name="Wortman J.R."/>
            <person name="Fraser-Liggett C.M."/>
            <person name="Ravel J."/>
            <person name="Rabinowicz P.D."/>
        </authorList>
    </citation>
    <scope>NUCLEOTIDE SEQUENCE [LARGE SCALE GENOMIC DNA]</scope>
    <source>
        <strain evidence="2">cv. Hale</strain>
    </source>
</reference>
<dbReference type="AlphaFoldDB" id="B9T032"/>
<dbReference type="EMBL" id="EQ974294">
    <property type="protein sequence ID" value="EEF30776.1"/>
    <property type="molecule type" value="Genomic_DNA"/>
</dbReference>
<proteinExistence type="predicted"/>
<sequence length="81" mass="9400">MEDLPFANGMVTRGCNLSVFEWIRALHRRLQPHSFHLAVTVMWSIWFARNNRVFKGKKGMLMGWLSLMSKHSVIVRSATPD</sequence>
<evidence type="ECO:0000313" key="1">
    <source>
        <dbReference type="EMBL" id="EEF30776.1"/>
    </source>
</evidence>
<organism evidence="1 2">
    <name type="scientific">Ricinus communis</name>
    <name type="common">Castor bean</name>
    <dbReference type="NCBI Taxonomy" id="3988"/>
    <lineage>
        <taxon>Eukaryota</taxon>
        <taxon>Viridiplantae</taxon>
        <taxon>Streptophyta</taxon>
        <taxon>Embryophyta</taxon>
        <taxon>Tracheophyta</taxon>
        <taxon>Spermatophyta</taxon>
        <taxon>Magnoliopsida</taxon>
        <taxon>eudicotyledons</taxon>
        <taxon>Gunneridae</taxon>
        <taxon>Pentapetalae</taxon>
        <taxon>rosids</taxon>
        <taxon>fabids</taxon>
        <taxon>Malpighiales</taxon>
        <taxon>Euphorbiaceae</taxon>
        <taxon>Acalyphoideae</taxon>
        <taxon>Acalypheae</taxon>
        <taxon>Ricinus</taxon>
    </lineage>
</organism>
<dbReference type="InParanoid" id="B9T032"/>
<dbReference type="Proteomes" id="UP000008311">
    <property type="component" value="Unassembled WGS sequence"/>
</dbReference>
<name>B9T032_RICCO</name>
<protein>
    <submittedName>
        <fullName evidence="1">Uncharacterized protein</fullName>
    </submittedName>
</protein>
<evidence type="ECO:0000313" key="2">
    <source>
        <dbReference type="Proteomes" id="UP000008311"/>
    </source>
</evidence>
<keyword evidence="2" id="KW-1185">Reference proteome</keyword>
<accession>B9T032</accession>